<dbReference type="SUPFAM" id="SSF56112">
    <property type="entry name" value="Protein kinase-like (PK-like)"/>
    <property type="match status" value="1"/>
</dbReference>
<dbReference type="AlphaFoldDB" id="A0A1Q9DRW3"/>
<dbReference type="SUPFAM" id="SSF50985">
    <property type="entry name" value="RCC1/BLIP-II"/>
    <property type="match status" value="1"/>
</dbReference>
<feature type="compositionally biased region" description="Basic and acidic residues" evidence="1">
    <location>
        <begin position="11"/>
        <end position="55"/>
    </location>
</feature>
<dbReference type="PANTHER" id="PTHR45982:SF1">
    <property type="entry name" value="REGULATOR OF CHROMOSOME CONDENSATION"/>
    <property type="match status" value="1"/>
</dbReference>
<feature type="compositionally biased region" description="Pro residues" evidence="1">
    <location>
        <begin position="56"/>
        <end position="74"/>
    </location>
</feature>
<comment type="caution">
    <text evidence="2">The sequence shown here is derived from an EMBL/GenBank/DDBJ whole genome shotgun (WGS) entry which is preliminary data.</text>
</comment>
<dbReference type="Proteomes" id="UP000186817">
    <property type="component" value="Unassembled WGS sequence"/>
</dbReference>
<keyword evidence="3" id="KW-1185">Reference proteome</keyword>
<dbReference type="OrthoDB" id="408088at2759"/>
<reference evidence="2 3" key="1">
    <citation type="submission" date="2016-02" db="EMBL/GenBank/DDBJ databases">
        <title>Genome analysis of coral dinoflagellate symbionts highlights evolutionary adaptations to a symbiotic lifestyle.</title>
        <authorList>
            <person name="Aranda M."/>
            <person name="Li Y."/>
            <person name="Liew Y.J."/>
            <person name="Baumgarten S."/>
            <person name="Simakov O."/>
            <person name="Wilson M."/>
            <person name="Piel J."/>
            <person name="Ashoor H."/>
            <person name="Bougouffa S."/>
            <person name="Bajic V.B."/>
            <person name="Ryu T."/>
            <person name="Ravasi T."/>
            <person name="Bayer T."/>
            <person name="Micklem G."/>
            <person name="Kim H."/>
            <person name="Bhak J."/>
            <person name="Lajeunesse T.C."/>
            <person name="Voolstra C.R."/>
        </authorList>
    </citation>
    <scope>NUCLEOTIDE SEQUENCE [LARGE SCALE GENOMIC DNA]</scope>
    <source>
        <strain evidence="2 3">CCMP2467</strain>
    </source>
</reference>
<name>A0A1Q9DRW3_SYMMI</name>
<organism evidence="2 3">
    <name type="scientific">Symbiodinium microadriaticum</name>
    <name type="common">Dinoflagellate</name>
    <name type="synonym">Zooxanthella microadriatica</name>
    <dbReference type="NCBI Taxonomy" id="2951"/>
    <lineage>
        <taxon>Eukaryota</taxon>
        <taxon>Sar</taxon>
        <taxon>Alveolata</taxon>
        <taxon>Dinophyceae</taxon>
        <taxon>Suessiales</taxon>
        <taxon>Symbiodiniaceae</taxon>
        <taxon>Symbiodinium</taxon>
    </lineage>
</organism>
<evidence type="ECO:0000313" key="3">
    <source>
        <dbReference type="Proteomes" id="UP000186817"/>
    </source>
</evidence>
<dbReference type="EMBL" id="LSRX01000417">
    <property type="protein sequence ID" value="OLP97878.1"/>
    <property type="molecule type" value="Genomic_DNA"/>
</dbReference>
<dbReference type="InterPro" id="IPR051553">
    <property type="entry name" value="Ran_GTPase-activating"/>
</dbReference>
<dbReference type="PANTHER" id="PTHR45982">
    <property type="entry name" value="REGULATOR OF CHROMOSOME CONDENSATION"/>
    <property type="match status" value="1"/>
</dbReference>
<gene>
    <name evidence="2" type="primary">Herc2</name>
    <name evidence="2" type="ORF">AK812_SmicGene19720</name>
</gene>
<evidence type="ECO:0000256" key="1">
    <source>
        <dbReference type="SAM" id="MobiDB-lite"/>
    </source>
</evidence>
<feature type="compositionally biased region" description="Acidic residues" evidence="1">
    <location>
        <begin position="1"/>
        <end position="10"/>
    </location>
</feature>
<proteinExistence type="predicted"/>
<accession>A0A1Q9DRW3</accession>
<evidence type="ECO:0000313" key="2">
    <source>
        <dbReference type="EMBL" id="OLP97878.1"/>
    </source>
</evidence>
<protein>
    <submittedName>
        <fullName evidence="2">E3 ubiquitin-protein ligase HERC2</fullName>
    </submittedName>
</protein>
<dbReference type="Gene3D" id="2.130.10.30">
    <property type="entry name" value="Regulator of chromosome condensation 1/beta-lactamase-inhibitor protein II"/>
    <property type="match status" value="2"/>
</dbReference>
<feature type="region of interest" description="Disordered" evidence="1">
    <location>
        <begin position="1"/>
        <end position="80"/>
    </location>
</feature>
<dbReference type="InterPro" id="IPR009091">
    <property type="entry name" value="RCC1/BLIP-II"/>
</dbReference>
<dbReference type="InterPro" id="IPR011009">
    <property type="entry name" value="Kinase-like_dom_sf"/>
</dbReference>
<sequence>MDFDDLDNEEETAKQAEEEKKAAEKAAAEAAAAKRREEAERIAEERKAAAKEPEKAPAPSPTPTPAPASTPSPAVPAAEEEDLWEVVGGVDKGGIMVREGESTTSTQTADRLSTGAIVVQLELKGDRLHYKLKSGTGPAEGWVSTRLKGNDLVIPVVGENGPKRRPPPWKVVKQPQISYQEMTEIASKNDPGDYYGMKFPYTKDMIVQMGPEWLTQAFHKSGVLPRDNAVTKISDAKEFVGGGAGLKCTFTVEYKKDAPYLHKKLFAKLPHKPGGSDRYYVSCMWNHDRPEIVFNIFLQEVVPFRVPKFYFGDISAATTNFVLITEALDWAEKGKKEFQPGEIEPAYDKYKDWELPDGGPMYYTACCRALGKMAAYHKQKRLHPKVDEMFPMPDPVPQIPPLPGMDDLTRKQTSAKADQLIRFVARPHFDTAKSWDALNANLRRRSVFDYQGEMHCFLSGAETANPHDYVGLTHNNLQIDNAFFWRNEKDEVEVGLLDWGILNCGPLAGSVQGCISGASTEVLLEHRDAFLEAFASSYEQNGGPSLDRERFKKMSNLLMLQWCVTVISNVAQVLKFTKAQEWQDIKDWMDPRLLDRFQTRAHTTQFKESLLQNGDSLTLHITRVQVQASGFAFAAILGDGSVVTWGSALHGGDSSAVQDQLKNVQQIQASDTAFAAVLGDGSVVTWGSAFDGGDSSAVQDQLKNVQQIQASGSAFAAILGDGSVVTWGSAVHGSDSSAVQDQLKNVQQIHASASSFAAILGDGSVVSWGDATNGGDSSAVQDQLTNVKQINAAANPFGGAFAAILGDGSVVTWGKSAYGGDSSDVQDQLKNVKQIQTSHAAFAAILGNGSVVTWGSAAAGGDSSAVQEQLTNVNLIKDTGDSFGGAFAAILGDGSVVTWGNAAYGGDSSAVQDQLKNVQQIQASRFAFAAILGDGSVVTWGRAAYGGDSSAVQDQLKNVQQIQASYEAFAAILGDGSIVTWGNSAHGGDSSTVQDLLKPP</sequence>